<proteinExistence type="inferred from homology"/>
<reference evidence="6" key="1">
    <citation type="submission" date="2021-05" db="EMBL/GenBank/DDBJ databases">
        <authorList>
            <person name="Alioto T."/>
            <person name="Alioto T."/>
            <person name="Gomez Garrido J."/>
        </authorList>
    </citation>
    <scope>NUCLEOTIDE SEQUENCE</scope>
</reference>
<sequence length="195" mass="21577">MDQFVAWLNGKLREFNTDEGIFGSYITGILEGDETSEEKTEALEGILAEIIVGAADRNATSPIVTHPFLFHSRSNRNPTAVPSSQRFWTGGNSATRSSRPPRVRVRSLSWTLMSSWRSCWRTRNLPPRSSGSTPRRSGGSSSRFCRSTVSSLRTKPRTMTTMRPVGLPVAEAEEEVDPPPTGCSSGTRTQPMCRR</sequence>
<dbReference type="InterPro" id="IPR058771">
    <property type="entry name" value="PWI_CCDC43"/>
</dbReference>
<accession>A0A8D8A4G6</accession>
<evidence type="ECO:0000256" key="1">
    <source>
        <dbReference type="ARBA" id="ARBA00005305"/>
    </source>
</evidence>
<dbReference type="Pfam" id="PF26091">
    <property type="entry name" value="PWI_CCDC43"/>
    <property type="match status" value="1"/>
</dbReference>
<dbReference type="AlphaFoldDB" id="A0A8D8A4G6"/>
<evidence type="ECO:0000313" key="6">
    <source>
        <dbReference type="EMBL" id="CAG6449810.1"/>
    </source>
</evidence>
<comment type="similarity">
    <text evidence="1">Belongs to the CCDC43 family.</text>
</comment>
<dbReference type="PANTHER" id="PTHR31684:SF2">
    <property type="entry name" value="COILED-COIL DOMAIN-CONTAINING PROTEIN 43"/>
    <property type="match status" value="1"/>
</dbReference>
<organism evidence="6">
    <name type="scientific">Culex pipiens</name>
    <name type="common">House mosquito</name>
    <dbReference type="NCBI Taxonomy" id="7175"/>
    <lineage>
        <taxon>Eukaryota</taxon>
        <taxon>Metazoa</taxon>
        <taxon>Ecdysozoa</taxon>
        <taxon>Arthropoda</taxon>
        <taxon>Hexapoda</taxon>
        <taxon>Insecta</taxon>
        <taxon>Pterygota</taxon>
        <taxon>Neoptera</taxon>
        <taxon>Endopterygota</taxon>
        <taxon>Diptera</taxon>
        <taxon>Nematocera</taxon>
        <taxon>Culicoidea</taxon>
        <taxon>Culicidae</taxon>
        <taxon>Culicinae</taxon>
        <taxon>Culicini</taxon>
        <taxon>Culex</taxon>
        <taxon>Culex</taxon>
    </lineage>
</organism>
<dbReference type="EMBL" id="HBUE01014085">
    <property type="protein sequence ID" value="CAG6449810.1"/>
    <property type="molecule type" value="Transcribed_RNA"/>
</dbReference>
<feature type="compositionally biased region" description="Polar residues" evidence="4">
    <location>
        <begin position="75"/>
        <end position="95"/>
    </location>
</feature>
<feature type="compositionally biased region" description="Polar residues" evidence="4">
    <location>
        <begin position="182"/>
        <end position="195"/>
    </location>
</feature>
<evidence type="ECO:0000256" key="2">
    <source>
        <dbReference type="ARBA" id="ARBA00016648"/>
    </source>
</evidence>
<evidence type="ECO:0000256" key="3">
    <source>
        <dbReference type="ARBA" id="ARBA00023054"/>
    </source>
</evidence>
<keyword evidence="3" id="KW-0175">Coiled coil</keyword>
<dbReference type="PANTHER" id="PTHR31684">
    <property type="entry name" value="COILED-COIL DOMAIN-CONTAINING PROTEIN 43"/>
    <property type="match status" value="1"/>
</dbReference>
<feature type="compositionally biased region" description="Low complexity" evidence="4">
    <location>
        <begin position="126"/>
        <end position="170"/>
    </location>
</feature>
<protein>
    <recommendedName>
        <fullName evidence="2">Coiled-coil domain-containing protein 43</fullName>
    </recommendedName>
</protein>
<feature type="domain" description="CCDC43 PWI-like" evidence="5">
    <location>
        <begin position="2"/>
        <end position="52"/>
    </location>
</feature>
<evidence type="ECO:0000256" key="4">
    <source>
        <dbReference type="SAM" id="MobiDB-lite"/>
    </source>
</evidence>
<dbReference type="InterPro" id="IPR037666">
    <property type="entry name" value="CCDC43"/>
</dbReference>
<name>A0A8D8A4G6_CULPI</name>
<feature type="region of interest" description="Disordered" evidence="4">
    <location>
        <begin position="75"/>
        <end position="100"/>
    </location>
</feature>
<evidence type="ECO:0000259" key="5">
    <source>
        <dbReference type="Pfam" id="PF26091"/>
    </source>
</evidence>
<feature type="region of interest" description="Disordered" evidence="4">
    <location>
        <begin position="123"/>
        <end position="195"/>
    </location>
</feature>